<dbReference type="HAMAP" id="MF_00765">
    <property type="entry name" value="DarP"/>
    <property type="match status" value="1"/>
</dbReference>
<evidence type="ECO:0000256" key="1">
    <source>
        <dbReference type="ARBA" id="ARBA00022490"/>
    </source>
</evidence>
<dbReference type="PANTHER" id="PTHR38101:SF1">
    <property type="entry name" value="UPF0307 PROTEIN YJGA"/>
    <property type="match status" value="1"/>
</dbReference>
<comment type="function">
    <text evidence="5">Member of a network of 50S ribosomal subunit biogenesis factors which assembles along the 30S-50S interface, preventing incorrect 23S rRNA structures from forming. Promotes peptidyl transferase center (PTC) maturation.</text>
</comment>
<comment type="caution">
    <text evidence="6">The sequence shown here is derived from an EMBL/GenBank/DDBJ whole genome shotgun (WGS) entry which is preliminary data.</text>
</comment>
<keyword evidence="3 5" id="KW-0699">rRNA-binding</keyword>
<dbReference type="InterPro" id="IPR023153">
    <property type="entry name" value="DarP_sf"/>
</dbReference>
<organism evidence="6 7">
    <name type="scientific">Acidovorax lacteus</name>
    <dbReference type="NCBI Taxonomy" id="1924988"/>
    <lineage>
        <taxon>Bacteria</taxon>
        <taxon>Pseudomonadati</taxon>
        <taxon>Pseudomonadota</taxon>
        <taxon>Betaproteobacteria</taxon>
        <taxon>Burkholderiales</taxon>
        <taxon>Comamonadaceae</taxon>
        <taxon>Acidovorax</taxon>
    </lineage>
</organism>
<evidence type="ECO:0000313" key="6">
    <source>
        <dbReference type="EMBL" id="GAA4419581.1"/>
    </source>
</evidence>
<keyword evidence="1 5" id="KW-0963">Cytoplasm</keyword>
<keyword evidence="2 5" id="KW-0690">Ribosome biogenesis</keyword>
<evidence type="ECO:0000256" key="2">
    <source>
        <dbReference type="ARBA" id="ARBA00022517"/>
    </source>
</evidence>
<dbReference type="NCBIfam" id="NF003593">
    <property type="entry name" value="PRK05255.1-1"/>
    <property type="match status" value="1"/>
</dbReference>
<evidence type="ECO:0000256" key="3">
    <source>
        <dbReference type="ARBA" id="ARBA00022730"/>
    </source>
</evidence>
<comment type="similarity">
    <text evidence="5">Belongs to the DarP family.</text>
</comment>
<evidence type="ECO:0000256" key="4">
    <source>
        <dbReference type="ARBA" id="ARBA00022884"/>
    </source>
</evidence>
<dbReference type="RefSeq" id="WP_345061033.1">
    <property type="nucleotide sequence ID" value="NZ_BAABEX010000005.1"/>
</dbReference>
<protein>
    <recommendedName>
        <fullName evidence="5">Dual-action ribosomal maturation protein DarP</fullName>
    </recommendedName>
    <alternativeName>
        <fullName evidence="5">Large ribosomal subunit assembly factor DarP</fullName>
    </alternativeName>
</protein>
<evidence type="ECO:0000256" key="5">
    <source>
        <dbReference type="HAMAP-Rule" id="MF_00765"/>
    </source>
</evidence>
<reference evidence="7" key="1">
    <citation type="journal article" date="2019" name="Int. J. Syst. Evol. Microbiol.">
        <title>The Global Catalogue of Microorganisms (GCM) 10K type strain sequencing project: providing services to taxonomists for standard genome sequencing and annotation.</title>
        <authorList>
            <consortium name="The Broad Institute Genomics Platform"/>
            <consortium name="The Broad Institute Genome Sequencing Center for Infectious Disease"/>
            <person name="Wu L."/>
            <person name="Ma J."/>
        </authorList>
    </citation>
    <scope>NUCLEOTIDE SEQUENCE [LARGE SCALE GENOMIC DNA]</scope>
    <source>
        <strain evidence="7">JCM 31890</strain>
    </source>
</reference>
<gene>
    <name evidence="6" type="primary">yjgA</name>
    <name evidence="5" type="synonym">darP</name>
    <name evidence="6" type="ORF">GCM10023090_06090</name>
</gene>
<keyword evidence="4 5" id="KW-0694">RNA-binding</keyword>
<sequence>MSRKPKKGYFVRGQFIAEGSELDLQYKAELKGTAEASRTDLKRESEELQALGQELLTLAPALMARLNLPDKLTEALAEARRITNFEGKRRQMQFVGKLMRKLEDDTVEAIRAALQEQRNGSAQARWLLHEAEQWRDRLIESDTAVTEWMAEHPATDAQQLRALIRQARKDAPVENASTTSQGLAPRKGRAYRELFQLVRTQIDPDHAAEPAADTPDHDA</sequence>
<dbReference type="Pfam" id="PF04751">
    <property type="entry name" value="DarP"/>
    <property type="match status" value="1"/>
</dbReference>
<proteinExistence type="inferred from homology"/>
<accession>A0ABP8L105</accession>
<dbReference type="CDD" id="cd16331">
    <property type="entry name" value="YjgA-like"/>
    <property type="match status" value="1"/>
</dbReference>
<evidence type="ECO:0000313" key="7">
    <source>
        <dbReference type="Proteomes" id="UP001501788"/>
    </source>
</evidence>
<dbReference type="Proteomes" id="UP001501788">
    <property type="component" value="Unassembled WGS sequence"/>
</dbReference>
<dbReference type="InterPro" id="IPR006839">
    <property type="entry name" value="DarP"/>
</dbReference>
<keyword evidence="7" id="KW-1185">Reference proteome</keyword>
<dbReference type="Gene3D" id="1.10.60.30">
    <property type="entry name" value="PSPTO4464-like domains"/>
    <property type="match status" value="2"/>
</dbReference>
<dbReference type="SUPFAM" id="SSF158710">
    <property type="entry name" value="PSPTO4464-like"/>
    <property type="match status" value="1"/>
</dbReference>
<comment type="subcellular location">
    <subcellularLocation>
        <location evidence="5">Cytoplasm</location>
    </subcellularLocation>
    <text evidence="5">Associates with late stage pre-50S ribosomal subunits.</text>
</comment>
<name>A0ABP8L105_9BURK</name>
<dbReference type="PANTHER" id="PTHR38101">
    <property type="entry name" value="UPF0307 PROTEIN YJGA"/>
    <property type="match status" value="1"/>
</dbReference>
<dbReference type="EMBL" id="BAABEX010000005">
    <property type="protein sequence ID" value="GAA4419581.1"/>
    <property type="molecule type" value="Genomic_DNA"/>
</dbReference>